<dbReference type="Proteomes" id="UP000609531">
    <property type="component" value="Unassembled WGS sequence"/>
</dbReference>
<organism evidence="1 2">
    <name type="scientific">Acuticoccus mangrovi</name>
    <dbReference type="NCBI Taxonomy" id="2796142"/>
    <lineage>
        <taxon>Bacteria</taxon>
        <taxon>Pseudomonadati</taxon>
        <taxon>Pseudomonadota</taxon>
        <taxon>Alphaproteobacteria</taxon>
        <taxon>Hyphomicrobiales</taxon>
        <taxon>Amorphaceae</taxon>
        <taxon>Acuticoccus</taxon>
    </lineage>
</organism>
<accession>A0A934ITQ7</accession>
<dbReference type="RefSeq" id="WP_198884560.1">
    <property type="nucleotide sequence ID" value="NZ_JAEKJA010000034.1"/>
</dbReference>
<comment type="caution">
    <text evidence="1">The sequence shown here is derived from an EMBL/GenBank/DDBJ whole genome shotgun (WGS) entry which is preliminary data.</text>
</comment>
<name>A0A934ITQ7_9HYPH</name>
<evidence type="ECO:0000313" key="1">
    <source>
        <dbReference type="EMBL" id="MBJ3778656.1"/>
    </source>
</evidence>
<gene>
    <name evidence="1" type="ORF">JCR33_23350</name>
</gene>
<dbReference type="AlphaFoldDB" id="A0A934ITQ7"/>
<sequence length="117" mass="12758">MMQGLTTSLTRLETLIDGAIAALEDGGPLDDGGMADAKGRALLELSRYGRPPAELITPEQARQIRRVREKLARESRLLGVRLEAAEVVSSIVAEAVMADEWDGTYGPRPALQREKRS</sequence>
<keyword evidence="2" id="KW-1185">Reference proteome</keyword>
<proteinExistence type="predicted"/>
<reference evidence="1" key="1">
    <citation type="submission" date="2020-12" db="EMBL/GenBank/DDBJ databases">
        <title>Bacterial taxonomy.</title>
        <authorList>
            <person name="Pan X."/>
        </authorList>
    </citation>
    <scope>NUCLEOTIDE SEQUENCE</scope>
    <source>
        <strain evidence="1">B2012</strain>
    </source>
</reference>
<protein>
    <submittedName>
        <fullName evidence="1">Uncharacterized protein</fullName>
    </submittedName>
</protein>
<evidence type="ECO:0000313" key="2">
    <source>
        <dbReference type="Proteomes" id="UP000609531"/>
    </source>
</evidence>
<dbReference type="EMBL" id="JAEKJA010000034">
    <property type="protein sequence ID" value="MBJ3778656.1"/>
    <property type="molecule type" value="Genomic_DNA"/>
</dbReference>